<keyword evidence="2" id="KW-1185">Reference proteome</keyword>
<protein>
    <recommendedName>
        <fullName evidence="3">DUF4331 domain-containing protein</fullName>
    </recommendedName>
</protein>
<dbReference type="RefSeq" id="WP_184192220.1">
    <property type="nucleotide sequence ID" value="NZ_JACHGW010000001.1"/>
</dbReference>
<dbReference type="AlphaFoldDB" id="A0A7W9SL11"/>
<evidence type="ECO:0008006" key="3">
    <source>
        <dbReference type="Google" id="ProtNLM"/>
    </source>
</evidence>
<evidence type="ECO:0000313" key="2">
    <source>
        <dbReference type="Proteomes" id="UP000520814"/>
    </source>
</evidence>
<proteinExistence type="predicted"/>
<dbReference type="Pfam" id="PF14224">
    <property type="entry name" value="DUF4331"/>
    <property type="match status" value="1"/>
</dbReference>
<gene>
    <name evidence="1" type="ORF">HNQ39_000344</name>
</gene>
<evidence type="ECO:0000313" key="1">
    <source>
        <dbReference type="EMBL" id="MBB6048582.1"/>
    </source>
</evidence>
<organism evidence="1 2">
    <name type="scientific">Armatimonas rosea</name>
    <dbReference type="NCBI Taxonomy" id="685828"/>
    <lineage>
        <taxon>Bacteria</taxon>
        <taxon>Bacillati</taxon>
        <taxon>Armatimonadota</taxon>
        <taxon>Armatimonadia</taxon>
        <taxon>Armatimonadales</taxon>
        <taxon>Armatimonadaceae</taxon>
        <taxon>Armatimonas</taxon>
    </lineage>
</organism>
<sequence>MKSLTKRSLALMGGALIVTAGWLGVRQARGSDHADTPQIAAAPGTDLTDVFVFPSPTNSNNVVLAMCVSPLIPSGGTRAFDPDVLYQFKIDNTGDNVEDLVIQARFEGVGTDQKVFISGPVVPPRTGTMSEATTPYATSGVFNGTFTPTSGMQVFAGVREDPFFFDLEQFFTILPDRATPITGTAVPLADANKPKATTWRAAGSAKDFLAGYNVLSIVVELPKSALKSSSGKIAVWCTTSK</sequence>
<comment type="caution">
    <text evidence="1">The sequence shown here is derived from an EMBL/GenBank/DDBJ whole genome shotgun (WGS) entry which is preliminary data.</text>
</comment>
<name>A0A7W9SL11_ARMRO</name>
<dbReference type="EMBL" id="JACHGW010000001">
    <property type="protein sequence ID" value="MBB6048582.1"/>
    <property type="molecule type" value="Genomic_DNA"/>
</dbReference>
<accession>A0A7W9SL11</accession>
<dbReference type="InterPro" id="IPR025566">
    <property type="entry name" value="DUF4331"/>
</dbReference>
<reference evidence="1 2" key="1">
    <citation type="submission" date="2020-08" db="EMBL/GenBank/DDBJ databases">
        <title>Genomic Encyclopedia of Type Strains, Phase IV (KMG-IV): sequencing the most valuable type-strain genomes for metagenomic binning, comparative biology and taxonomic classification.</title>
        <authorList>
            <person name="Goeker M."/>
        </authorList>
    </citation>
    <scope>NUCLEOTIDE SEQUENCE [LARGE SCALE GENOMIC DNA]</scope>
    <source>
        <strain evidence="1 2">DSM 23562</strain>
    </source>
</reference>
<dbReference type="Proteomes" id="UP000520814">
    <property type="component" value="Unassembled WGS sequence"/>
</dbReference>